<dbReference type="AlphaFoldDB" id="A0A1B0A2M4"/>
<accession>A0A1B0A2M4</accession>
<dbReference type="EnsemblMetazoa" id="GPAI032560-RA">
    <property type="protein sequence ID" value="GPAI032560-PA"/>
    <property type="gene ID" value="GPAI032560"/>
</dbReference>
<dbReference type="VEuPathDB" id="VectorBase:GPAI032560"/>
<reference evidence="1" key="2">
    <citation type="submission" date="2020-05" db="UniProtKB">
        <authorList>
            <consortium name="EnsemblMetazoa"/>
        </authorList>
    </citation>
    <scope>IDENTIFICATION</scope>
    <source>
        <strain evidence="1">IAEA</strain>
    </source>
</reference>
<dbReference type="STRING" id="7398.A0A1B0A2M4"/>
<keyword evidence="2" id="KW-1185">Reference proteome</keyword>
<name>A0A1B0A2M4_GLOPL</name>
<evidence type="ECO:0000313" key="2">
    <source>
        <dbReference type="Proteomes" id="UP000092445"/>
    </source>
</evidence>
<evidence type="ECO:0000313" key="1">
    <source>
        <dbReference type="EnsemblMetazoa" id="GPAI032560-PA"/>
    </source>
</evidence>
<evidence type="ECO:0008006" key="3">
    <source>
        <dbReference type="Google" id="ProtNLM"/>
    </source>
</evidence>
<dbReference type="Proteomes" id="UP000092445">
    <property type="component" value="Unassembled WGS sequence"/>
</dbReference>
<sequence length="171" mass="19751">MTSLHLITCVYQHSLKRFQTFFYVNILKELFASTCSILSKRTLNDLTSTDCIQIEHERNRIAVIREFWNRIAYRLDDMLERTQGIVRLHDIDLLVLKHLIDYICTGEITITLLPASGLDKMLYCLSVESIAFALEITTCLTLSDLMSCKQISFYTEVCERNISAIDVKDNS</sequence>
<organism evidence="1 2">
    <name type="scientific">Glossina pallidipes</name>
    <name type="common">Tsetse fly</name>
    <dbReference type="NCBI Taxonomy" id="7398"/>
    <lineage>
        <taxon>Eukaryota</taxon>
        <taxon>Metazoa</taxon>
        <taxon>Ecdysozoa</taxon>
        <taxon>Arthropoda</taxon>
        <taxon>Hexapoda</taxon>
        <taxon>Insecta</taxon>
        <taxon>Pterygota</taxon>
        <taxon>Neoptera</taxon>
        <taxon>Endopterygota</taxon>
        <taxon>Diptera</taxon>
        <taxon>Brachycera</taxon>
        <taxon>Muscomorpha</taxon>
        <taxon>Hippoboscoidea</taxon>
        <taxon>Glossinidae</taxon>
        <taxon>Glossina</taxon>
    </lineage>
</organism>
<reference evidence="2" key="1">
    <citation type="submission" date="2014-03" db="EMBL/GenBank/DDBJ databases">
        <authorList>
            <person name="Aksoy S."/>
            <person name="Warren W."/>
            <person name="Wilson R.K."/>
        </authorList>
    </citation>
    <scope>NUCLEOTIDE SEQUENCE [LARGE SCALE GENOMIC DNA]</scope>
    <source>
        <strain evidence="2">IAEA</strain>
    </source>
</reference>
<proteinExistence type="predicted"/>
<protein>
    <recommendedName>
        <fullName evidence="3">BTB domain-containing protein</fullName>
    </recommendedName>
</protein>